<reference evidence="7" key="1">
    <citation type="journal article" date="2019" name="Int. J. Syst. Evol. Microbiol.">
        <title>The Global Catalogue of Microorganisms (GCM) 10K type strain sequencing project: providing services to taxonomists for standard genome sequencing and annotation.</title>
        <authorList>
            <consortium name="The Broad Institute Genomics Platform"/>
            <consortium name="The Broad Institute Genome Sequencing Center for Infectious Disease"/>
            <person name="Wu L."/>
            <person name="Ma J."/>
        </authorList>
    </citation>
    <scope>NUCLEOTIDE SEQUENCE [LARGE SCALE GENOMIC DNA]</scope>
    <source>
        <strain evidence="7">JCM 16950</strain>
    </source>
</reference>
<evidence type="ECO:0000256" key="1">
    <source>
        <dbReference type="ARBA" id="ARBA00004196"/>
    </source>
</evidence>
<keyword evidence="7" id="KW-1185">Reference proteome</keyword>
<protein>
    <recommendedName>
        <fullName evidence="5">Solute-binding protein family 5 domain-containing protein</fullName>
    </recommendedName>
</protein>
<dbReference type="InterPro" id="IPR039424">
    <property type="entry name" value="SBP_5"/>
</dbReference>
<name>A0ABP7G0C0_9MICO</name>
<dbReference type="EMBL" id="BAABAF010000001">
    <property type="protein sequence ID" value="GAA3751537.1"/>
    <property type="molecule type" value="Genomic_DNA"/>
</dbReference>
<evidence type="ECO:0000256" key="3">
    <source>
        <dbReference type="ARBA" id="ARBA00022448"/>
    </source>
</evidence>
<dbReference type="Pfam" id="PF00496">
    <property type="entry name" value="SBP_bac_5"/>
    <property type="match status" value="1"/>
</dbReference>
<dbReference type="InterPro" id="IPR030678">
    <property type="entry name" value="Peptide/Ni-bd"/>
</dbReference>
<evidence type="ECO:0000313" key="6">
    <source>
        <dbReference type="EMBL" id="GAA3751537.1"/>
    </source>
</evidence>
<proteinExistence type="inferred from homology"/>
<dbReference type="PIRSF" id="PIRSF002741">
    <property type="entry name" value="MppA"/>
    <property type="match status" value="1"/>
</dbReference>
<keyword evidence="3" id="KW-0813">Transport</keyword>
<dbReference type="Gene3D" id="3.10.105.10">
    <property type="entry name" value="Dipeptide-binding Protein, Domain 3"/>
    <property type="match status" value="1"/>
</dbReference>
<evidence type="ECO:0000313" key="7">
    <source>
        <dbReference type="Proteomes" id="UP001500540"/>
    </source>
</evidence>
<accession>A0ABP7G0C0</accession>
<dbReference type="PANTHER" id="PTHR30290:SF10">
    <property type="entry name" value="PERIPLASMIC OLIGOPEPTIDE-BINDING PROTEIN-RELATED"/>
    <property type="match status" value="1"/>
</dbReference>
<dbReference type="PANTHER" id="PTHR30290">
    <property type="entry name" value="PERIPLASMIC BINDING COMPONENT OF ABC TRANSPORTER"/>
    <property type="match status" value="1"/>
</dbReference>
<dbReference type="InterPro" id="IPR000914">
    <property type="entry name" value="SBP_5_dom"/>
</dbReference>
<dbReference type="SUPFAM" id="SSF53850">
    <property type="entry name" value="Periplasmic binding protein-like II"/>
    <property type="match status" value="1"/>
</dbReference>
<keyword evidence="4" id="KW-0732">Signal</keyword>
<evidence type="ECO:0000259" key="5">
    <source>
        <dbReference type="Pfam" id="PF00496"/>
    </source>
</evidence>
<organism evidence="6 7">
    <name type="scientific">Microbacterium kribbense</name>
    <dbReference type="NCBI Taxonomy" id="433645"/>
    <lineage>
        <taxon>Bacteria</taxon>
        <taxon>Bacillati</taxon>
        <taxon>Actinomycetota</taxon>
        <taxon>Actinomycetes</taxon>
        <taxon>Micrococcales</taxon>
        <taxon>Microbacteriaceae</taxon>
        <taxon>Microbacterium</taxon>
    </lineage>
</organism>
<feature type="domain" description="Solute-binding protein family 5" evidence="5">
    <location>
        <begin position="22"/>
        <end position="447"/>
    </location>
</feature>
<gene>
    <name evidence="6" type="ORF">GCM10022240_00890</name>
</gene>
<comment type="subcellular location">
    <subcellularLocation>
        <location evidence="1">Cell envelope</location>
    </subcellularLocation>
</comment>
<comment type="similarity">
    <text evidence="2">Belongs to the bacterial solute-binding protein 5 family.</text>
</comment>
<sequence>MYRTLYWFGDNGKTGVDDSLSLANEPTYSNGGKTVTITLKPYTWSNGEKLTAQDVLFWINMDKAEKANYAGYAPGQFPDNIVSAKAPNDTTVVLTTDKAYSQQWFLFNQLSQITPMPAAWDMSSATTKGDCATNVSGCKAVFTYLTAQSKDLPGYATSKIWSVVDGPWKLQSFNSDGHVTFVPNPTYSGPQKAQVKEFKMVPFTTDTAEFNVLRGGSTLDVGYIPTQDIAKAKPANTSPATPGPNPLSANYELLPWFLYGFNYFPINYNNPTVGPIFKQLYIRQALQSVVDQKGIISSTAKNYGVETTGPVPLFPDSPLVSQTEKNNPYPFSIAGATKYLTDNGWKVVPGGVTTCVKPGTASGDCGAGIASGAKLTFALPYASGNATIDTAMASFKSNAAQVGITLNLKPEPFNTVTGATVPCSGKTCTWEMGNWGGGWVYAPDFYPTGELLFATGAGSNSGSYSNPQLDKLIAATNTQSGTAVMQAYEDFMAKNVPVIYQPNYTYSLTEIANGLKGYTSNNPYGYITPEDWHY</sequence>
<evidence type="ECO:0000256" key="2">
    <source>
        <dbReference type="ARBA" id="ARBA00005695"/>
    </source>
</evidence>
<comment type="caution">
    <text evidence="6">The sequence shown here is derived from an EMBL/GenBank/DDBJ whole genome shotgun (WGS) entry which is preliminary data.</text>
</comment>
<evidence type="ECO:0000256" key="4">
    <source>
        <dbReference type="ARBA" id="ARBA00022729"/>
    </source>
</evidence>
<dbReference type="Gene3D" id="3.40.190.10">
    <property type="entry name" value="Periplasmic binding protein-like II"/>
    <property type="match status" value="1"/>
</dbReference>
<dbReference type="Proteomes" id="UP001500540">
    <property type="component" value="Unassembled WGS sequence"/>
</dbReference>